<dbReference type="PANTHER" id="PTHR43537">
    <property type="entry name" value="TRANSCRIPTIONAL REGULATOR, GNTR FAMILY"/>
    <property type="match status" value="1"/>
</dbReference>
<dbReference type="InterPro" id="IPR008920">
    <property type="entry name" value="TF_FadR/GntR_C"/>
</dbReference>
<dbReference type="InterPro" id="IPR036390">
    <property type="entry name" value="WH_DNA-bd_sf"/>
</dbReference>
<organism evidence="5 6">
    <name type="scientific">Proteobacteria bacterium 228</name>
    <dbReference type="NCBI Taxonomy" id="2083153"/>
    <lineage>
        <taxon>Bacteria</taxon>
        <taxon>Pseudomonadati</taxon>
        <taxon>Pseudomonadota</taxon>
    </lineage>
</organism>
<dbReference type="Proteomes" id="UP000238196">
    <property type="component" value="Unassembled WGS sequence"/>
</dbReference>
<name>A0A2S5KJN6_9PROT</name>
<evidence type="ECO:0000313" key="5">
    <source>
        <dbReference type="EMBL" id="PPC74998.1"/>
    </source>
</evidence>
<dbReference type="SUPFAM" id="SSF48008">
    <property type="entry name" value="GntR ligand-binding domain-like"/>
    <property type="match status" value="1"/>
</dbReference>
<dbReference type="PRINTS" id="PR00035">
    <property type="entry name" value="HTHGNTR"/>
</dbReference>
<dbReference type="AlphaFoldDB" id="A0A2S5KJN6"/>
<feature type="domain" description="HTH gntR-type" evidence="4">
    <location>
        <begin position="11"/>
        <end position="78"/>
    </location>
</feature>
<evidence type="ECO:0000256" key="1">
    <source>
        <dbReference type="ARBA" id="ARBA00023015"/>
    </source>
</evidence>
<dbReference type="Gene3D" id="1.10.10.10">
    <property type="entry name" value="Winged helix-like DNA-binding domain superfamily/Winged helix DNA-binding domain"/>
    <property type="match status" value="1"/>
</dbReference>
<proteinExistence type="predicted"/>
<dbReference type="SMART" id="SM00345">
    <property type="entry name" value="HTH_GNTR"/>
    <property type="match status" value="1"/>
</dbReference>
<dbReference type="InterPro" id="IPR036388">
    <property type="entry name" value="WH-like_DNA-bd_sf"/>
</dbReference>
<dbReference type="CDD" id="cd07377">
    <property type="entry name" value="WHTH_GntR"/>
    <property type="match status" value="1"/>
</dbReference>
<dbReference type="SUPFAM" id="SSF46785">
    <property type="entry name" value="Winged helix' DNA-binding domain"/>
    <property type="match status" value="1"/>
</dbReference>
<evidence type="ECO:0000259" key="4">
    <source>
        <dbReference type="PROSITE" id="PS50949"/>
    </source>
</evidence>
<dbReference type="PROSITE" id="PS50949">
    <property type="entry name" value="HTH_GNTR"/>
    <property type="match status" value="1"/>
</dbReference>
<dbReference type="InterPro" id="IPR011711">
    <property type="entry name" value="GntR_C"/>
</dbReference>
<keyword evidence="2" id="KW-0238">DNA-binding</keyword>
<accession>A0A2S5KJN6</accession>
<dbReference type="Pfam" id="PF07729">
    <property type="entry name" value="FCD"/>
    <property type="match status" value="1"/>
</dbReference>
<keyword evidence="1" id="KW-0805">Transcription regulation</keyword>
<protein>
    <submittedName>
        <fullName evidence="5">GntR family transcriptional regulator</fullName>
    </submittedName>
</protein>
<keyword evidence="3" id="KW-0804">Transcription</keyword>
<gene>
    <name evidence="5" type="ORF">C4K68_22905</name>
</gene>
<dbReference type="PANTHER" id="PTHR43537:SF6">
    <property type="entry name" value="HTH-TYPE TRANSCRIPTIONAL REPRESSOR RSPR"/>
    <property type="match status" value="1"/>
</dbReference>
<dbReference type="Gene3D" id="1.20.120.530">
    <property type="entry name" value="GntR ligand-binding domain-like"/>
    <property type="match status" value="1"/>
</dbReference>
<evidence type="ECO:0000313" key="6">
    <source>
        <dbReference type="Proteomes" id="UP000238196"/>
    </source>
</evidence>
<dbReference type="InterPro" id="IPR000524">
    <property type="entry name" value="Tscrpt_reg_HTH_GntR"/>
</dbReference>
<evidence type="ECO:0000256" key="3">
    <source>
        <dbReference type="ARBA" id="ARBA00023163"/>
    </source>
</evidence>
<comment type="caution">
    <text evidence="5">The sequence shown here is derived from an EMBL/GenBank/DDBJ whole genome shotgun (WGS) entry which is preliminary data.</text>
</comment>
<dbReference type="GO" id="GO:0003677">
    <property type="term" value="F:DNA binding"/>
    <property type="evidence" value="ECO:0007669"/>
    <property type="project" value="UniProtKB-KW"/>
</dbReference>
<sequence>MLSALDPTNRLPKGLQIFQHLRQAIVTLKFKPGQSLSEKEISLQLGVSRQPVREAFIMLSEAGLVDIMPQRGTLVIKISLEAVKTARFIRETLEVAVAKEACGKLNGAFFLRTRALIAQQKMAAEAEDFEEFLSLDEAFHKSIALEIGMQRVWELVESQKAQMDRVRFLSLPGASPMRKLIAQHEAILDALEKGDKSACEEAVKQHLSEVLSVLEPLSLAFPDYFSE</sequence>
<dbReference type="Pfam" id="PF00392">
    <property type="entry name" value="GntR"/>
    <property type="match status" value="1"/>
</dbReference>
<evidence type="ECO:0000256" key="2">
    <source>
        <dbReference type="ARBA" id="ARBA00023125"/>
    </source>
</evidence>
<dbReference type="OrthoDB" id="9799812at2"/>
<dbReference type="SMART" id="SM00895">
    <property type="entry name" value="FCD"/>
    <property type="match status" value="1"/>
</dbReference>
<dbReference type="EMBL" id="PRLP01000121">
    <property type="protein sequence ID" value="PPC74998.1"/>
    <property type="molecule type" value="Genomic_DNA"/>
</dbReference>
<dbReference type="GO" id="GO:0003700">
    <property type="term" value="F:DNA-binding transcription factor activity"/>
    <property type="evidence" value="ECO:0007669"/>
    <property type="project" value="InterPro"/>
</dbReference>
<reference evidence="5 6" key="1">
    <citation type="submission" date="2018-02" db="EMBL/GenBank/DDBJ databases">
        <title>novel marine gammaproteobacteria from coastal saline agro ecosystem.</title>
        <authorList>
            <person name="Krishnan R."/>
            <person name="Ramesh Kumar N."/>
        </authorList>
    </citation>
    <scope>NUCLEOTIDE SEQUENCE [LARGE SCALE GENOMIC DNA]</scope>
    <source>
        <strain evidence="5 6">228</strain>
    </source>
</reference>